<dbReference type="RefSeq" id="WP_013549951.1">
    <property type="nucleotide sequence ID" value="NC_014934.1"/>
</dbReference>
<dbReference type="HOGENOM" id="CLU_118082_0_0_10"/>
<dbReference type="SUPFAM" id="SSF55729">
    <property type="entry name" value="Acyl-CoA N-acyltransferases (Nat)"/>
    <property type="match status" value="1"/>
</dbReference>
<dbReference type="OrthoDB" id="5109343at2"/>
<dbReference type="Proteomes" id="UP000008634">
    <property type="component" value="Chromosome"/>
</dbReference>
<dbReference type="Pfam" id="PF00583">
    <property type="entry name" value="Acetyltransf_1"/>
    <property type="match status" value="1"/>
</dbReference>
<accession>E6X6F9</accession>
<dbReference type="STRING" id="688270.Celal_1148"/>
<protein>
    <submittedName>
        <fullName evidence="2">GCN5-related N-acetyltransferase</fullName>
    </submittedName>
</protein>
<name>E6X6F9_CELAD</name>
<keyword evidence="3" id="KW-1185">Reference proteome</keyword>
<dbReference type="GO" id="GO:0016747">
    <property type="term" value="F:acyltransferase activity, transferring groups other than amino-acyl groups"/>
    <property type="evidence" value="ECO:0007669"/>
    <property type="project" value="InterPro"/>
</dbReference>
<organism evidence="2 3">
    <name type="scientific">Cellulophaga algicola (strain DSM 14237 / IC166 / ACAM 630)</name>
    <dbReference type="NCBI Taxonomy" id="688270"/>
    <lineage>
        <taxon>Bacteria</taxon>
        <taxon>Pseudomonadati</taxon>
        <taxon>Bacteroidota</taxon>
        <taxon>Flavobacteriia</taxon>
        <taxon>Flavobacteriales</taxon>
        <taxon>Flavobacteriaceae</taxon>
        <taxon>Cellulophaga</taxon>
    </lineage>
</organism>
<dbReference type="EMBL" id="CP002453">
    <property type="protein sequence ID" value="ADV48465.1"/>
    <property type="molecule type" value="Genomic_DNA"/>
</dbReference>
<dbReference type="eggNOG" id="COG1247">
    <property type="taxonomic scope" value="Bacteria"/>
</dbReference>
<evidence type="ECO:0000313" key="3">
    <source>
        <dbReference type="Proteomes" id="UP000008634"/>
    </source>
</evidence>
<dbReference type="InterPro" id="IPR000182">
    <property type="entry name" value="GNAT_dom"/>
</dbReference>
<evidence type="ECO:0000313" key="2">
    <source>
        <dbReference type="EMBL" id="ADV48465.1"/>
    </source>
</evidence>
<proteinExistence type="predicted"/>
<dbReference type="AlphaFoldDB" id="E6X6F9"/>
<dbReference type="KEGG" id="cao:Celal_1148"/>
<gene>
    <name evidence="2" type="ordered locus">Celal_1148</name>
</gene>
<dbReference type="Gene3D" id="3.40.630.30">
    <property type="match status" value="1"/>
</dbReference>
<feature type="domain" description="N-acetyltransferase" evidence="1">
    <location>
        <begin position="50"/>
        <end position="159"/>
    </location>
</feature>
<reference evidence="2 3" key="1">
    <citation type="journal article" date="2010" name="Stand. Genomic Sci.">
        <title>Complete genome sequence of Cellulophaga algicola type strain (IC166).</title>
        <authorList>
            <person name="Abt B."/>
            <person name="Lu M."/>
            <person name="Misra M."/>
            <person name="Han C."/>
            <person name="Nolan M."/>
            <person name="Lucas S."/>
            <person name="Hammon N."/>
            <person name="Deshpande S."/>
            <person name="Cheng J.F."/>
            <person name="Tapia R."/>
            <person name="Goodwin L."/>
            <person name="Pitluck S."/>
            <person name="Liolios K."/>
            <person name="Pagani I."/>
            <person name="Ivanova N."/>
            <person name="Mavromatis K."/>
            <person name="Ovchinikova G."/>
            <person name="Pati A."/>
            <person name="Chen A."/>
            <person name="Palaniappan K."/>
            <person name="Land M."/>
            <person name="Hauser L."/>
            <person name="Chang Y.J."/>
            <person name="Jeffries C.D."/>
            <person name="Detter J.C."/>
            <person name="Brambilla E."/>
            <person name="Rohde M."/>
            <person name="Tindall B.J."/>
            <person name="Goker M."/>
            <person name="Woyke T."/>
            <person name="Bristow J."/>
            <person name="Eisen J.A."/>
            <person name="Markowitz V."/>
            <person name="Hugenholtz P."/>
            <person name="Kyrpides N.C."/>
            <person name="Klenk H.P."/>
            <person name="Lapidus A."/>
        </authorList>
    </citation>
    <scope>NUCLEOTIDE SEQUENCE [LARGE SCALE GENOMIC DNA]</scope>
    <source>
        <strain evidence="3">DSM 14237 / IC166 / ACAM 630</strain>
    </source>
</reference>
<dbReference type="InterPro" id="IPR016181">
    <property type="entry name" value="Acyl_CoA_acyltransferase"/>
</dbReference>
<evidence type="ECO:0000259" key="1">
    <source>
        <dbReference type="Pfam" id="PF00583"/>
    </source>
</evidence>
<sequence length="181" mass="20735">MKITYTTSKTTEELTQILVLQQANLYRNVSNEEKLAEGFLTVEHSFELLKEMNDVCPHTIAIDEQGNLAGYAMSMHPSFKDKIDVLKPMFDVIDPLIATEEKYMLMGQICVSKNHRKQGAFRGLYTHMKNELKHDYDSIITEIDALNSRSMEAHKAVGFEEMVRYHANEGSNVKLGEKLYL</sequence>